<feature type="transmembrane region" description="Helical" evidence="8">
    <location>
        <begin position="39"/>
        <end position="59"/>
    </location>
</feature>
<evidence type="ECO:0000256" key="7">
    <source>
        <dbReference type="ARBA" id="ARBA00023136"/>
    </source>
</evidence>
<evidence type="ECO:0000256" key="2">
    <source>
        <dbReference type="ARBA" id="ARBA00007362"/>
    </source>
</evidence>
<evidence type="ECO:0000313" key="9">
    <source>
        <dbReference type="EMBL" id="PRI11287.1"/>
    </source>
</evidence>
<evidence type="ECO:0000256" key="4">
    <source>
        <dbReference type="ARBA" id="ARBA00022475"/>
    </source>
</evidence>
<comment type="subcellular location">
    <subcellularLocation>
        <location evidence="1">Cell membrane</location>
        <topology evidence="1">Multi-pass membrane protein</topology>
    </subcellularLocation>
</comment>
<dbReference type="EMBL" id="MWZD01000017">
    <property type="protein sequence ID" value="PRI11287.1"/>
    <property type="molecule type" value="Genomic_DNA"/>
</dbReference>
<feature type="transmembrane region" description="Helical" evidence="8">
    <location>
        <begin position="12"/>
        <end position="33"/>
    </location>
</feature>
<dbReference type="OrthoDB" id="3250831at2"/>
<keyword evidence="10" id="KW-1185">Reference proteome</keyword>
<feature type="transmembrane region" description="Helical" evidence="8">
    <location>
        <begin position="243"/>
        <end position="263"/>
    </location>
</feature>
<evidence type="ECO:0000256" key="6">
    <source>
        <dbReference type="ARBA" id="ARBA00022989"/>
    </source>
</evidence>
<reference evidence="9 10" key="1">
    <citation type="journal article" date="2017" name="New Microbes New Infect">
        <title>Genome sequence of 'Leucobacter massiliensis' sp. nov. isolated from human pharynx after travel to the 2014 Hajj.</title>
        <authorList>
            <person name="Leangapichart T."/>
            <person name="Gautret P."/>
            <person name="Nguyen T.T."/>
            <person name="Armstrong N."/>
            <person name="Rolain J.M."/>
        </authorList>
    </citation>
    <scope>NUCLEOTIDE SEQUENCE [LARGE SCALE GENOMIC DNA]</scope>
    <source>
        <strain evidence="9 10">122RC15</strain>
    </source>
</reference>
<feature type="transmembrane region" description="Helical" evidence="8">
    <location>
        <begin position="133"/>
        <end position="150"/>
    </location>
</feature>
<name>A0A2S9QNX0_9MICO</name>
<protein>
    <submittedName>
        <fullName evidence="9">Multidrug DMT transporter</fullName>
    </submittedName>
</protein>
<evidence type="ECO:0000256" key="1">
    <source>
        <dbReference type="ARBA" id="ARBA00004651"/>
    </source>
</evidence>
<evidence type="ECO:0000256" key="3">
    <source>
        <dbReference type="ARBA" id="ARBA00022448"/>
    </source>
</evidence>
<gene>
    <name evidence="9" type="ORF">B4915_10630</name>
</gene>
<keyword evidence="7 8" id="KW-0472">Membrane</keyword>
<feature type="transmembrane region" description="Helical" evidence="8">
    <location>
        <begin position="79"/>
        <end position="99"/>
    </location>
</feature>
<comment type="similarity">
    <text evidence="2">Belongs to the EamA transporter family.</text>
</comment>
<comment type="caution">
    <text evidence="9">The sequence shown here is derived from an EMBL/GenBank/DDBJ whole genome shotgun (WGS) entry which is preliminary data.</text>
</comment>
<dbReference type="RefSeq" id="WP_105805736.1">
    <property type="nucleotide sequence ID" value="NZ_MWZD01000017.1"/>
</dbReference>
<dbReference type="InterPro" id="IPR004626">
    <property type="entry name" value="RarD"/>
</dbReference>
<dbReference type="GO" id="GO:0005886">
    <property type="term" value="C:plasma membrane"/>
    <property type="evidence" value="ECO:0007669"/>
    <property type="project" value="UniProtKB-SubCell"/>
</dbReference>
<proteinExistence type="inferred from homology"/>
<dbReference type="NCBIfam" id="TIGR00688">
    <property type="entry name" value="rarD"/>
    <property type="match status" value="1"/>
</dbReference>
<dbReference type="AlphaFoldDB" id="A0A2S9QNX0"/>
<feature type="transmembrane region" description="Helical" evidence="8">
    <location>
        <begin position="216"/>
        <end position="236"/>
    </location>
</feature>
<evidence type="ECO:0000313" key="10">
    <source>
        <dbReference type="Proteomes" id="UP000238650"/>
    </source>
</evidence>
<feature type="transmembrane region" description="Helical" evidence="8">
    <location>
        <begin position="185"/>
        <end position="204"/>
    </location>
</feature>
<feature type="transmembrane region" description="Helical" evidence="8">
    <location>
        <begin position="105"/>
        <end position="126"/>
    </location>
</feature>
<dbReference type="SUPFAM" id="SSF103481">
    <property type="entry name" value="Multidrug resistance efflux transporter EmrE"/>
    <property type="match status" value="1"/>
</dbReference>
<sequence>MTRLLSTGSRGLLASVGSSLAFGGVYFITPALAPAPAEAIWGVRNLVTIPIIALALIALRQWRSFSEIGARIRRRPALLLGLLASGILLAAQLWVFSWAPLHGRGLHVALGYFLLPLVLVVVGRVLYRDRLVWWQWLAAAIAAVGVGLELLRAGGVSWETLLVCLGYPVYFVLRRSLGTGHLGGMLWEFVLLAPVAAVILTAEVARGSALSANPALWWLGPAFALGSGVALMLYLAASRLLTMSVFGLLSYLEPALLMIASLLSGERIDRGELAVYGAIWVAVLVLVVGGIARMLRDRGPGRPQAAV</sequence>
<organism evidence="9 10">
    <name type="scientific">Leucobacter massiliensis</name>
    <dbReference type="NCBI Taxonomy" id="1686285"/>
    <lineage>
        <taxon>Bacteria</taxon>
        <taxon>Bacillati</taxon>
        <taxon>Actinomycetota</taxon>
        <taxon>Actinomycetes</taxon>
        <taxon>Micrococcales</taxon>
        <taxon>Microbacteriaceae</taxon>
        <taxon>Leucobacter</taxon>
    </lineage>
</organism>
<feature type="transmembrane region" description="Helical" evidence="8">
    <location>
        <begin position="156"/>
        <end position="173"/>
    </location>
</feature>
<keyword evidence="5 8" id="KW-0812">Transmembrane</keyword>
<feature type="transmembrane region" description="Helical" evidence="8">
    <location>
        <begin position="275"/>
        <end position="295"/>
    </location>
</feature>
<dbReference type="Proteomes" id="UP000238650">
    <property type="component" value="Unassembled WGS sequence"/>
</dbReference>
<keyword evidence="3" id="KW-0813">Transport</keyword>
<keyword evidence="4" id="KW-1003">Cell membrane</keyword>
<evidence type="ECO:0000256" key="8">
    <source>
        <dbReference type="SAM" id="Phobius"/>
    </source>
</evidence>
<evidence type="ECO:0000256" key="5">
    <source>
        <dbReference type="ARBA" id="ARBA00022692"/>
    </source>
</evidence>
<accession>A0A2S9QNX0</accession>
<keyword evidence="6 8" id="KW-1133">Transmembrane helix</keyword>
<dbReference type="InterPro" id="IPR037185">
    <property type="entry name" value="EmrE-like"/>
</dbReference>